<feature type="compositionally biased region" description="Polar residues" evidence="6">
    <location>
        <begin position="96"/>
        <end position="107"/>
    </location>
</feature>
<feature type="compositionally biased region" description="Basic and acidic residues" evidence="6">
    <location>
        <begin position="77"/>
        <end position="92"/>
    </location>
</feature>
<feature type="region of interest" description="Disordered" evidence="6">
    <location>
        <begin position="1"/>
        <end position="274"/>
    </location>
</feature>
<keyword evidence="10" id="KW-1185">Reference proteome</keyword>
<dbReference type="SUPFAM" id="SSF82199">
    <property type="entry name" value="SET domain"/>
    <property type="match status" value="1"/>
</dbReference>
<feature type="compositionally biased region" description="Basic residues" evidence="6">
    <location>
        <begin position="1190"/>
        <end position="1206"/>
    </location>
</feature>
<evidence type="ECO:0000259" key="8">
    <source>
        <dbReference type="PROSITE" id="PS51633"/>
    </source>
</evidence>
<dbReference type="Proteomes" id="UP000825890">
    <property type="component" value="Unassembled WGS sequence"/>
</dbReference>
<feature type="compositionally biased region" description="Basic and acidic residues" evidence="6">
    <location>
        <begin position="456"/>
        <end position="466"/>
    </location>
</feature>
<feature type="compositionally biased region" description="Low complexity" evidence="6">
    <location>
        <begin position="253"/>
        <end position="270"/>
    </location>
</feature>
<comment type="caution">
    <text evidence="9">The sequence shown here is derived from an EMBL/GenBank/DDBJ whole genome shotgun (WGS) entry which is preliminary data.</text>
</comment>
<keyword evidence="2" id="KW-0808">Transferase</keyword>
<evidence type="ECO:0008006" key="11">
    <source>
        <dbReference type="Google" id="ProtNLM"/>
    </source>
</evidence>
<evidence type="ECO:0000313" key="10">
    <source>
        <dbReference type="Proteomes" id="UP000825890"/>
    </source>
</evidence>
<feature type="compositionally biased region" description="Basic and acidic residues" evidence="6">
    <location>
        <begin position="1165"/>
        <end position="1174"/>
    </location>
</feature>
<dbReference type="Gene3D" id="2.170.270.10">
    <property type="entry name" value="SET domain"/>
    <property type="match status" value="1"/>
</dbReference>
<feature type="compositionally biased region" description="Basic and acidic residues" evidence="6">
    <location>
        <begin position="374"/>
        <end position="389"/>
    </location>
</feature>
<dbReference type="Pfam" id="PF00856">
    <property type="entry name" value="SET"/>
    <property type="match status" value="1"/>
</dbReference>
<dbReference type="PROSITE" id="PS50280">
    <property type="entry name" value="SET"/>
    <property type="match status" value="1"/>
</dbReference>
<evidence type="ECO:0000256" key="1">
    <source>
        <dbReference type="ARBA" id="ARBA00022603"/>
    </source>
</evidence>
<reference evidence="9 10" key="1">
    <citation type="submission" date="2021-01" db="EMBL/GenBank/DDBJ databases">
        <title>Cercospora kikuchii MAFF 305040 whole genome shotgun sequence.</title>
        <authorList>
            <person name="Kashiwa T."/>
            <person name="Suzuki T."/>
        </authorList>
    </citation>
    <scope>NUCLEOTIDE SEQUENCE [LARGE SCALE GENOMIC DNA]</scope>
    <source>
        <strain evidence="9 10">MAFF 305040</strain>
    </source>
</reference>
<feature type="domain" description="SET" evidence="7">
    <location>
        <begin position="1001"/>
        <end position="1118"/>
    </location>
</feature>
<evidence type="ECO:0000256" key="2">
    <source>
        <dbReference type="ARBA" id="ARBA00022679"/>
    </source>
</evidence>
<dbReference type="EMBL" id="BOLY01000002">
    <property type="protein sequence ID" value="GIZ40274.1"/>
    <property type="molecule type" value="Genomic_DNA"/>
</dbReference>
<evidence type="ECO:0000259" key="7">
    <source>
        <dbReference type="PROSITE" id="PS50280"/>
    </source>
</evidence>
<evidence type="ECO:0000256" key="3">
    <source>
        <dbReference type="ARBA" id="ARBA00022691"/>
    </source>
</evidence>
<feature type="compositionally biased region" description="Polar residues" evidence="6">
    <location>
        <begin position="363"/>
        <end position="373"/>
    </location>
</feature>
<dbReference type="GO" id="GO:0046976">
    <property type="term" value="F:histone H3K27 methyltransferase activity"/>
    <property type="evidence" value="ECO:0007669"/>
    <property type="project" value="TreeGrafter"/>
</dbReference>
<evidence type="ECO:0000313" key="9">
    <source>
        <dbReference type="EMBL" id="GIZ40274.1"/>
    </source>
</evidence>
<feature type="compositionally biased region" description="Basic and acidic residues" evidence="6">
    <location>
        <begin position="1239"/>
        <end position="1256"/>
    </location>
</feature>
<keyword evidence="3" id="KW-0949">S-adenosyl-L-methionine</keyword>
<organism evidence="9 10">
    <name type="scientific">Cercospora kikuchii</name>
    <dbReference type="NCBI Taxonomy" id="84275"/>
    <lineage>
        <taxon>Eukaryota</taxon>
        <taxon>Fungi</taxon>
        <taxon>Dikarya</taxon>
        <taxon>Ascomycota</taxon>
        <taxon>Pezizomycotina</taxon>
        <taxon>Dothideomycetes</taxon>
        <taxon>Dothideomycetidae</taxon>
        <taxon>Mycosphaerellales</taxon>
        <taxon>Mycosphaerellaceae</taxon>
        <taxon>Cercospora</taxon>
    </lineage>
</organism>
<feature type="compositionally biased region" description="Basic and acidic residues" evidence="6">
    <location>
        <begin position="423"/>
        <end position="439"/>
    </location>
</feature>
<feature type="compositionally biased region" description="Polar residues" evidence="6">
    <location>
        <begin position="304"/>
        <end position="321"/>
    </location>
</feature>
<feature type="compositionally biased region" description="Polar residues" evidence="6">
    <location>
        <begin position="169"/>
        <end position="180"/>
    </location>
</feature>
<sequence>MSAVVDLCSSSDDDDDTPQRIYSSKHPSQNTAAYPVPKPVAPKKPDPINKAVGHLHRDRVSKLGDPKPSAGLHLAKAPKDRSEDVRQSRDNKILSFASTFPSGSRSSAHAGHTTASGFRVPEFPGSLSSPQRAESRVLADSQQRAQKRPYDDDRALLTAEQPQKKRKTTSLLQPSVSTPPSKAAPRSVAVRNGSSTGTARSDPIDLTEGDEGIKPRNVLSPRHTSRKNMESSPLPAQAIRNAPAKAVKDKSLASNRTPTAATSSARPTSSLKTSGIAASLETLSRDIFTLKAKPVSLPKKSEPSRTQLGQPFASSRAPESSVQRERRSTVPESPPLSPDAISESRISPPAKNSHSGEAGLPSSLANQKLQSIHTRLDSSREKRDTERPPKNATSSKHNEEGTATRRLNGVGLPLASGVSSPRKPREQPESAHIIRERGTGRTANDFLARAGYSVGGEEKASQERDTNAQAKQDQEPDTAVKTPKASTVAEPTGQRPTVSTVVAAPHTNSAPMASNVPQVHGIEKLVGQYIEEMRDDNEHWTRLELQRARAKFPPRSREPTEASSVFNKLTPIPLRPLAKKGVPAGCAKFTIELHTSSSRSPKTSYVVERTNYSTSDTVDVPRYSHYVSIRQNQLAHNVTTLQHWPYFGDDFDMDEAYSLKREFNIDVDERERKLLRLGQAENFGPYAEDLIRSIGCEWSDVLTFLLHVTPAVGESDDARKALRDRALLASEDCTRNEDRWKKVLTKLPRADSAKVGKAAVLCDHFQRMAKFSFWHIVRRTAFVRGLVMRSDEHENDDQLTCRVCMRYRCPFHGAIEGQPNDLRDGGDPDNSVVETDIILPQAVNFRRRVEFPSTIDSEPATIDKRRTLEYWEKGPFGNLKWKADDRGPFFPCHHPGIPCSDARCSCYNERVACEKTCSCGPGCKRKWKGCACQSSTRANPKAKLVCWDDDRCVCFQKSRECDPDLCGPCGVADVLDPVHRHDDRILEGRCRMASIQRGIAKHTILGDSGVHGLGLYACEDMSRGDFAGEYKGETITKPEAERRGAVYFHQKLSYLFSLNNAQEIDSTYFGCKTRFINHVGGTLANLSPRIIMVNTVFRIGMFANRLIKAGEELLFDYGPSFPKDQLGVESAKSTLAVKSAPRVRNAGLVRDNFYDVSLTKDQDGDIRATKKATDTGDSDEDENQSDTSPRRYRLPQRSRSATHARQARASVVPGRPRKAAVAPNEEASESGDGFAAEEANSKDQGDNEDVRMDAQRRLSMYNLLENNGAEDEDFEPEEDSDSEMDLANSDGD</sequence>
<feature type="domain" description="CXC" evidence="8">
    <location>
        <begin position="865"/>
        <end position="986"/>
    </location>
</feature>
<feature type="compositionally biased region" description="Polar residues" evidence="6">
    <location>
        <begin position="20"/>
        <end position="31"/>
    </location>
</feature>
<dbReference type="GO" id="GO:0005634">
    <property type="term" value="C:nucleus"/>
    <property type="evidence" value="ECO:0007669"/>
    <property type="project" value="TreeGrafter"/>
</dbReference>
<protein>
    <recommendedName>
        <fullName evidence="11">SET domain-containing protein</fullName>
    </recommendedName>
</protein>
<dbReference type="GO" id="GO:0031507">
    <property type="term" value="P:heterochromatin formation"/>
    <property type="evidence" value="ECO:0007669"/>
    <property type="project" value="TreeGrafter"/>
</dbReference>
<dbReference type="PANTHER" id="PTHR45747">
    <property type="entry name" value="HISTONE-LYSINE N-METHYLTRANSFERASE E(Z)"/>
    <property type="match status" value="1"/>
</dbReference>
<dbReference type="InterPro" id="IPR001214">
    <property type="entry name" value="SET_dom"/>
</dbReference>
<accession>A0A9P3FEZ2</accession>
<dbReference type="PANTHER" id="PTHR45747:SF4">
    <property type="entry name" value="HISTONE-LYSINE N-METHYLTRANSFERASE E(Z)"/>
    <property type="match status" value="1"/>
</dbReference>
<dbReference type="RefSeq" id="XP_044654761.1">
    <property type="nucleotide sequence ID" value="XM_044798826.1"/>
</dbReference>
<feature type="region of interest" description="Disordered" evidence="6">
    <location>
        <begin position="293"/>
        <end position="496"/>
    </location>
</feature>
<dbReference type="GeneID" id="68289195"/>
<evidence type="ECO:0000256" key="6">
    <source>
        <dbReference type="SAM" id="MobiDB-lite"/>
    </source>
</evidence>
<evidence type="ECO:0000256" key="5">
    <source>
        <dbReference type="ARBA" id="ARBA00023163"/>
    </source>
</evidence>
<dbReference type="GO" id="GO:0032259">
    <property type="term" value="P:methylation"/>
    <property type="evidence" value="ECO:0007669"/>
    <property type="project" value="UniProtKB-KW"/>
</dbReference>
<name>A0A9P3FEZ2_9PEZI</name>
<dbReference type="PROSITE" id="PS51633">
    <property type="entry name" value="CXC"/>
    <property type="match status" value="1"/>
</dbReference>
<dbReference type="InterPro" id="IPR046341">
    <property type="entry name" value="SET_dom_sf"/>
</dbReference>
<gene>
    <name evidence="9" type="ORF">CKM354_000362000</name>
</gene>
<feature type="region of interest" description="Disordered" evidence="6">
    <location>
        <begin position="1165"/>
        <end position="1292"/>
    </location>
</feature>
<evidence type="ECO:0000256" key="4">
    <source>
        <dbReference type="ARBA" id="ARBA00023015"/>
    </source>
</evidence>
<dbReference type="SMART" id="SM00317">
    <property type="entry name" value="SET"/>
    <property type="match status" value="1"/>
</dbReference>
<feature type="compositionally biased region" description="Acidic residues" evidence="6">
    <location>
        <begin position="1268"/>
        <end position="1284"/>
    </location>
</feature>
<keyword evidence="4" id="KW-0805">Transcription regulation</keyword>
<dbReference type="InterPro" id="IPR026489">
    <property type="entry name" value="CXC_dom"/>
</dbReference>
<proteinExistence type="predicted"/>
<keyword evidence="5" id="KW-0804">Transcription</keyword>
<dbReference type="OrthoDB" id="6141102at2759"/>
<keyword evidence="1" id="KW-0489">Methyltransferase</keyword>
<dbReference type="InterPro" id="IPR045318">
    <property type="entry name" value="EZH1/2-like"/>
</dbReference>
<dbReference type="GO" id="GO:0003682">
    <property type="term" value="F:chromatin binding"/>
    <property type="evidence" value="ECO:0007669"/>
    <property type="project" value="TreeGrafter"/>
</dbReference>